<feature type="region of interest" description="Disordered" evidence="1">
    <location>
        <begin position="1"/>
        <end position="55"/>
    </location>
</feature>
<organism evidence="2 3">
    <name type="scientific">Aldrovandia affinis</name>
    <dbReference type="NCBI Taxonomy" id="143900"/>
    <lineage>
        <taxon>Eukaryota</taxon>
        <taxon>Metazoa</taxon>
        <taxon>Chordata</taxon>
        <taxon>Craniata</taxon>
        <taxon>Vertebrata</taxon>
        <taxon>Euteleostomi</taxon>
        <taxon>Actinopterygii</taxon>
        <taxon>Neopterygii</taxon>
        <taxon>Teleostei</taxon>
        <taxon>Notacanthiformes</taxon>
        <taxon>Halosauridae</taxon>
        <taxon>Aldrovandia</taxon>
    </lineage>
</organism>
<dbReference type="AlphaFoldDB" id="A0AAD7R3V3"/>
<gene>
    <name evidence="2" type="ORF">AAFF_G00418610</name>
</gene>
<feature type="compositionally biased region" description="Polar residues" evidence="1">
    <location>
        <begin position="26"/>
        <end position="49"/>
    </location>
</feature>
<sequence length="91" mass="10148">MPLTPAGPQEMATENQEENHYGNIQRPHTNQAAKTRNQEKSTTVHNPYPQSEDDIQYTSIQFPRSSAAPRSAVQAAEDDSVLYSTVNKCKT</sequence>
<dbReference type="EMBL" id="JAINUG010000873">
    <property type="protein sequence ID" value="KAJ8361827.1"/>
    <property type="molecule type" value="Genomic_DNA"/>
</dbReference>
<evidence type="ECO:0000313" key="3">
    <source>
        <dbReference type="Proteomes" id="UP001221898"/>
    </source>
</evidence>
<keyword evidence="3" id="KW-1185">Reference proteome</keyword>
<name>A0AAD7R3V3_9TELE</name>
<protein>
    <submittedName>
        <fullName evidence="2">Uncharacterized protein</fullName>
    </submittedName>
</protein>
<comment type="caution">
    <text evidence="2">The sequence shown here is derived from an EMBL/GenBank/DDBJ whole genome shotgun (WGS) entry which is preliminary data.</text>
</comment>
<dbReference type="Proteomes" id="UP001221898">
    <property type="component" value="Unassembled WGS sequence"/>
</dbReference>
<proteinExistence type="predicted"/>
<evidence type="ECO:0000313" key="2">
    <source>
        <dbReference type="EMBL" id="KAJ8361827.1"/>
    </source>
</evidence>
<evidence type="ECO:0000256" key="1">
    <source>
        <dbReference type="SAM" id="MobiDB-lite"/>
    </source>
</evidence>
<accession>A0AAD7R3V3</accession>
<reference evidence="2" key="1">
    <citation type="journal article" date="2023" name="Science">
        <title>Genome structures resolve the early diversification of teleost fishes.</title>
        <authorList>
            <person name="Parey E."/>
            <person name="Louis A."/>
            <person name="Montfort J."/>
            <person name="Bouchez O."/>
            <person name="Roques C."/>
            <person name="Iampietro C."/>
            <person name="Lluch J."/>
            <person name="Castinel A."/>
            <person name="Donnadieu C."/>
            <person name="Desvignes T."/>
            <person name="Floi Bucao C."/>
            <person name="Jouanno E."/>
            <person name="Wen M."/>
            <person name="Mejri S."/>
            <person name="Dirks R."/>
            <person name="Jansen H."/>
            <person name="Henkel C."/>
            <person name="Chen W.J."/>
            <person name="Zahm M."/>
            <person name="Cabau C."/>
            <person name="Klopp C."/>
            <person name="Thompson A.W."/>
            <person name="Robinson-Rechavi M."/>
            <person name="Braasch I."/>
            <person name="Lecointre G."/>
            <person name="Bobe J."/>
            <person name="Postlethwait J.H."/>
            <person name="Berthelot C."/>
            <person name="Roest Crollius H."/>
            <person name="Guiguen Y."/>
        </authorList>
    </citation>
    <scope>NUCLEOTIDE SEQUENCE</scope>
    <source>
        <strain evidence="2">NC1722</strain>
    </source>
</reference>